<dbReference type="GO" id="GO:0008924">
    <property type="term" value="F:L-malate dehydrogenase (quinone) activity"/>
    <property type="evidence" value="ECO:0007669"/>
    <property type="project" value="UniProtKB-EC"/>
</dbReference>
<evidence type="ECO:0000256" key="11">
    <source>
        <dbReference type="ARBA" id="ARBA00031550"/>
    </source>
</evidence>
<keyword evidence="8" id="KW-0274">FAD</keyword>
<evidence type="ECO:0000313" key="13">
    <source>
        <dbReference type="EMBL" id="QBY45424.1"/>
    </source>
</evidence>
<feature type="transmembrane region" description="Helical" evidence="12">
    <location>
        <begin position="40"/>
        <end position="60"/>
    </location>
</feature>
<dbReference type="Proteomes" id="UP000295134">
    <property type="component" value="Chromosome"/>
</dbReference>
<keyword evidence="6" id="KW-0816">Tricarboxylic acid cycle</keyword>
<reference evidence="13 14" key="1">
    <citation type="submission" date="2019-03" db="EMBL/GenBank/DDBJ databases">
        <title>Long-read sequencing reveals hyperdense prophage content in a complex bacterial symbiont genome.</title>
        <authorList>
            <person name="Frost C.L."/>
            <person name="Siozios S."/>
            <person name="Nadal-Jimenez P."/>
            <person name="Brockhurst M.A."/>
            <person name="King K.C."/>
            <person name="Darby A.C."/>
            <person name="Hurst G.D.D."/>
        </authorList>
    </citation>
    <scope>NUCLEOTIDE SEQUENCE [LARGE SCALE GENOMIC DNA]</scope>
    <source>
        <strain evidence="13 14">FIN</strain>
    </source>
</reference>
<dbReference type="GO" id="GO:0006099">
    <property type="term" value="P:tricarboxylic acid cycle"/>
    <property type="evidence" value="ECO:0007669"/>
    <property type="project" value="UniProtKB-UniPathway"/>
</dbReference>
<feature type="transmembrane region" description="Helical" evidence="12">
    <location>
        <begin position="7"/>
        <end position="25"/>
    </location>
</feature>
<protein>
    <recommendedName>
        <fullName evidence="5">malate dehydrogenase (quinone)</fullName>
        <ecNumber evidence="5">1.1.5.4</ecNumber>
    </recommendedName>
    <alternativeName>
        <fullName evidence="11">MQO</fullName>
    </alternativeName>
    <alternativeName>
        <fullName evidence="10">Malate dehydrogenase [quinone]</fullName>
    </alternativeName>
</protein>
<dbReference type="KEGG" id="ans:ArsFIN_40230"/>
<evidence type="ECO:0000256" key="3">
    <source>
        <dbReference type="ARBA" id="ARBA00005012"/>
    </source>
</evidence>
<dbReference type="EC" id="1.1.5.4" evidence="5"/>
<keyword evidence="12" id="KW-0472">Membrane</keyword>
<gene>
    <name evidence="13" type="primary">mqo_1</name>
    <name evidence="13" type="ORF">ArsFIN_40230</name>
</gene>
<evidence type="ECO:0000256" key="12">
    <source>
        <dbReference type="SAM" id="Phobius"/>
    </source>
</evidence>
<evidence type="ECO:0000256" key="4">
    <source>
        <dbReference type="ARBA" id="ARBA00006389"/>
    </source>
</evidence>
<dbReference type="AlphaFoldDB" id="A0A4P7L592"/>
<comment type="pathway">
    <text evidence="3">Carbohydrate metabolism; tricarboxylic acid cycle; oxaloacetate from (S)-malate (quinone route): step 1/1.</text>
</comment>
<evidence type="ECO:0000256" key="6">
    <source>
        <dbReference type="ARBA" id="ARBA00022532"/>
    </source>
</evidence>
<keyword evidence="12" id="KW-1133">Transmembrane helix</keyword>
<evidence type="ECO:0000256" key="8">
    <source>
        <dbReference type="ARBA" id="ARBA00022827"/>
    </source>
</evidence>
<evidence type="ECO:0000256" key="10">
    <source>
        <dbReference type="ARBA" id="ARBA00030660"/>
    </source>
</evidence>
<evidence type="ECO:0000313" key="14">
    <source>
        <dbReference type="Proteomes" id="UP000295134"/>
    </source>
</evidence>
<keyword evidence="9 13" id="KW-0560">Oxidoreductase</keyword>
<name>A0A4P7L592_9GAMM</name>
<comment type="cofactor">
    <cofactor evidence="2">
        <name>FAD</name>
        <dbReference type="ChEBI" id="CHEBI:57692"/>
    </cofactor>
</comment>
<dbReference type="SUPFAM" id="SSF51905">
    <property type="entry name" value="FAD/NAD(P)-binding domain"/>
    <property type="match status" value="1"/>
</dbReference>
<dbReference type="InterPro" id="IPR036188">
    <property type="entry name" value="FAD/NAD-bd_sf"/>
</dbReference>
<accession>A0A4P7L592</accession>
<keyword evidence="7" id="KW-0285">Flavoprotein</keyword>
<evidence type="ECO:0000256" key="9">
    <source>
        <dbReference type="ARBA" id="ARBA00023002"/>
    </source>
</evidence>
<dbReference type="EMBL" id="CP038613">
    <property type="protein sequence ID" value="QBY45424.1"/>
    <property type="molecule type" value="Genomic_DNA"/>
</dbReference>
<dbReference type="InterPro" id="IPR006231">
    <property type="entry name" value="MQO"/>
</dbReference>
<evidence type="ECO:0000256" key="2">
    <source>
        <dbReference type="ARBA" id="ARBA00001974"/>
    </source>
</evidence>
<comment type="catalytic activity">
    <reaction evidence="1">
        <text>(S)-malate + a quinone = a quinol + oxaloacetate</text>
        <dbReference type="Rhea" id="RHEA:46012"/>
        <dbReference type="ChEBI" id="CHEBI:15589"/>
        <dbReference type="ChEBI" id="CHEBI:16452"/>
        <dbReference type="ChEBI" id="CHEBI:24646"/>
        <dbReference type="ChEBI" id="CHEBI:132124"/>
        <dbReference type="EC" id="1.1.5.4"/>
    </reaction>
</comment>
<dbReference type="UniPathway" id="UPA00223">
    <property type="reaction ID" value="UER01008"/>
</dbReference>
<evidence type="ECO:0000256" key="7">
    <source>
        <dbReference type="ARBA" id="ARBA00022630"/>
    </source>
</evidence>
<evidence type="ECO:0000256" key="5">
    <source>
        <dbReference type="ARBA" id="ARBA00013026"/>
    </source>
</evidence>
<comment type="similarity">
    <text evidence="4">Belongs to the MQO family.</text>
</comment>
<organism evidence="13 14">
    <name type="scientific">Arsenophonus nasoniae</name>
    <name type="common">son-killer infecting Nasonia vitripennis</name>
    <dbReference type="NCBI Taxonomy" id="638"/>
    <lineage>
        <taxon>Bacteria</taxon>
        <taxon>Pseudomonadati</taxon>
        <taxon>Pseudomonadota</taxon>
        <taxon>Gammaproteobacteria</taxon>
        <taxon>Enterobacterales</taxon>
        <taxon>Morganellaceae</taxon>
        <taxon>Arsenophonus</taxon>
    </lineage>
</organism>
<dbReference type="Pfam" id="PF06039">
    <property type="entry name" value="Mqo"/>
    <property type="match status" value="1"/>
</dbReference>
<sequence length="105" mass="11533">MKRSLKYTAVIIGLLIIILLIYLFRPTASYPIKTSINEPTVNIVLIGAGIMSATLATYLAELQPDWQIRMYERLDSIAGDTSNGWNNAGTGHSGFMEMNISTPLA</sequence>
<evidence type="ECO:0000256" key="1">
    <source>
        <dbReference type="ARBA" id="ARBA00001139"/>
    </source>
</evidence>
<keyword evidence="12" id="KW-0812">Transmembrane</keyword>
<proteinExistence type="inferred from homology"/>